<dbReference type="InterPro" id="IPR009100">
    <property type="entry name" value="AcylCoA_DH/oxidase_NM_dom_sf"/>
</dbReference>
<sequence>MNLQNVLTELGPEIEKHGLTYDAENQFAEKNFNLLKQKGVYKALIPADLGGGGVMYSELCYFLKDLAQYCPSTSLTLSMHMHLVAVLVFKHINGDAAATKTLKAVVEKDLILLSTGGGDWVSSNGTAKKVEGGYRINCKKSFCSGSPIANVAVMSCAYDDGKSEHVLHFSVPLNSDGVEIIHDWNAMGMRATGSNSISFKDVFVPEEKITLIRERGKWHPVWDVVSTFAFPVFIAPYAGIVEAITKKTIALFSKKDNPESHALSCLGEMHNNYQITKMTLQKLIENANNLNIKPTSDTAAIALQAKSIITQHGRMSAQAAMESLGGYSYYYKAGIERLYRDLFAGEFHPMHASKQKEMLGNFLIGRTLAG</sequence>
<feature type="domain" description="Acyl-CoA dehydrogenase/oxidase N-terminal" evidence="3">
    <location>
        <begin position="13"/>
        <end position="90"/>
    </location>
</feature>
<dbReference type="Pfam" id="PF02770">
    <property type="entry name" value="Acyl-CoA_dh_M"/>
    <property type="match status" value="1"/>
</dbReference>
<evidence type="ECO:0000313" key="5">
    <source>
        <dbReference type="Proteomes" id="UP001597112"/>
    </source>
</evidence>
<dbReference type="PANTHER" id="PTHR43884">
    <property type="entry name" value="ACYL-COA DEHYDROGENASE"/>
    <property type="match status" value="1"/>
</dbReference>
<dbReference type="EC" id="1.-.-.-" evidence="4"/>
<dbReference type="Gene3D" id="1.10.540.10">
    <property type="entry name" value="Acyl-CoA dehydrogenase/oxidase, N-terminal domain"/>
    <property type="match status" value="1"/>
</dbReference>
<evidence type="ECO:0000259" key="3">
    <source>
        <dbReference type="Pfam" id="PF02771"/>
    </source>
</evidence>
<proteinExistence type="predicted"/>
<dbReference type="InterPro" id="IPR046373">
    <property type="entry name" value="Acyl-CoA_Oxase/DH_mid-dom_sf"/>
</dbReference>
<evidence type="ECO:0000256" key="1">
    <source>
        <dbReference type="ARBA" id="ARBA00022630"/>
    </source>
</evidence>
<dbReference type="RefSeq" id="WP_377584376.1">
    <property type="nucleotide sequence ID" value="NZ_JBHTKA010000013.1"/>
</dbReference>
<keyword evidence="5" id="KW-1185">Reference proteome</keyword>
<dbReference type="InterPro" id="IPR037069">
    <property type="entry name" value="AcylCoA_DH/ox_N_sf"/>
</dbReference>
<feature type="domain" description="Acyl-CoA oxidase/dehydrogenase middle" evidence="2">
    <location>
        <begin position="121"/>
        <end position="202"/>
    </location>
</feature>
<accession>A0ABW3K9X1</accession>
<reference evidence="5" key="1">
    <citation type="journal article" date="2019" name="Int. J. Syst. Evol. Microbiol.">
        <title>The Global Catalogue of Microorganisms (GCM) 10K type strain sequencing project: providing services to taxonomists for standard genome sequencing and annotation.</title>
        <authorList>
            <consortium name="The Broad Institute Genomics Platform"/>
            <consortium name="The Broad Institute Genome Sequencing Center for Infectious Disease"/>
            <person name="Wu L."/>
            <person name="Ma J."/>
        </authorList>
    </citation>
    <scope>NUCLEOTIDE SEQUENCE [LARGE SCALE GENOMIC DNA]</scope>
    <source>
        <strain evidence="5">CCUG 58938</strain>
    </source>
</reference>
<keyword evidence="1" id="KW-0285">Flavoprotein</keyword>
<dbReference type="SUPFAM" id="SSF47203">
    <property type="entry name" value="Acyl-CoA dehydrogenase C-terminal domain-like"/>
    <property type="match status" value="1"/>
</dbReference>
<dbReference type="PIRSF" id="PIRSF016578">
    <property type="entry name" value="HsaA"/>
    <property type="match status" value="1"/>
</dbReference>
<dbReference type="GO" id="GO:0016491">
    <property type="term" value="F:oxidoreductase activity"/>
    <property type="evidence" value="ECO:0007669"/>
    <property type="project" value="UniProtKB-KW"/>
</dbReference>
<gene>
    <name evidence="4" type="ORF">ACFQ21_25755</name>
</gene>
<evidence type="ECO:0000259" key="2">
    <source>
        <dbReference type="Pfam" id="PF02770"/>
    </source>
</evidence>
<name>A0ABW3K9X1_9BACT</name>
<dbReference type="PANTHER" id="PTHR43884:SF12">
    <property type="entry name" value="ISOVALERYL-COA DEHYDROGENASE, MITOCHONDRIAL-RELATED"/>
    <property type="match status" value="1"/>
</dbReference>
<keyword evidence="4" id="KW-0560">Oxidoreductase</keyword>
<dbReference type="EMBL" id="JBHTKA010000013">
    <property type="protein sequence ID" value="MFD1002757.1"/>
    <property type="molecule type" value="Genomic_DNA"/>
</dbReference>
<comment type="caution">
    <text evidence="4">The sequence shown here is derived from an EMBL/GenBank/DDBJ whole genome shotgun (WGS) entry which is preliminary data.</text>
</comment>
<dbReference type="Proteomes" id="UP001597112">
    <property type="component" value="Unassembled WGS sequence"/>
</dbReference>
<dbReference type="SUPFAM" id="SSF56645">
    <property type="entry name" value="Acyl-CoA dehydrogenase NM domain-like"/>
    <property type="match status" value="1"/>
</dbReference>
<dbReference type="InterPro" id="IPR013786">
    <property type="entry name" value="AcylCoA_DH/ox_N"/>
</dbReference>
<evidence type="ECO:0000313" key="4">
    <source>
        <dbReference type="EMBL" id="MFD1002757.1"/>
    </source>
</evidence>
<dbReference type="Pfam" id="PF02771">
    <property type="entry name" value="Acyl-CoA_dh_N"/>
    <property type="match status" value="1"/>
</dbReference>
<organism evidence="4 5">
    <name type="scientific">Ohtaekwangia kribbensis</name>
    <dbReference type="NCBI Taxonomy" id="688913"/>
    <lineage>
        <taxon>Bacteria</taxon>
        <taxon>Pseudomonadati</taxon>
        <taxon>Bacteroidota</taxon>
        <taxon>Cytophagia</taxon>
        <taxon>Cytophagales</taxon>
        <taxon>Fulvivirgaceae</taxon>
        <taxon>Ohtaekwangia</taxon>
    </lineage>
</organism>
<dbReference type="InterPro" id="IPR006091">
    <property type="entry name" value="Acyl-CoA_Oxase/DH_mid-dom"/>
</dbReference>
<dbReference type="Gene3D" id="1.20.140.10">
    <property type="entry name" value="Butyryl-CoA Dehydrogenase, subunit A, domain 3"/>
    <property type="match status" value="1"/>
</dbReference>
<dbReference type="InterPro" id="IPR036250">
    <property type="entry name" value="AcylCo_DH-like_C"/>
</dbReference>
<protein>
    <submittedName>
        <fullName evidence="4">Acyl-CoA dehydrogenase family protein</fullName>
        <ecNumber evidence="4">1.-.-.-</ecNumber>
    </submittedName>
</protein>
<dbReference type="Gene3D" id="2.40.110.10">
    <property type="entry name" value="Butyryl-CoA Dehydrogenase, subunit A, domain 2"/>
    <property type="match status" value="1"/>
</dbReference>